<reference evidence="1 2" key="1">
    <citation type="submission" date="2019-03" db="EMBL/GenBank/DDBJ databases">
        <title>Flavobacterium AR-3-4 sp. nov. isolated from arctic soil.</title>
        <authorList>
            <person name="Chaudhary D.K."/>
        </authorList>
    </citation>
    <scope>NUCLEOTIDE SEQUENCE [LARGE SCALE GENOMIC DNA]</scope>
    <source>
        <strain evidence="1 2">AR-3-4</strain>
    </source>
</reference>
<gene>
    <name evidence="1" type="ORF">E0F76_16010</name>
</gene>
<comment type="caution">
    <text evidence="1">The sequence shown here is derived from an EMBL/GenBank/DDBJ whole genome shotgun (WGS) entry which is preliminary data.</text>
</comment>
<organism evidence="1 2">
    <name type="scientific">Flavobacterium cellulosilyticum</name>
    <dbReference type="NCBI Taxonomy" id="2541731"/>
    <lineage>
        <taxon>Bacteria</taxon>
        <taxon>Pseudomonadati</taxon>
        <taxon>Bacteroidota</taxon>
        <taxon>Flavobacteriia</taxon>
        <taxon>Flavobacteriales</taxon>
        <taxon>Flavobacteriaceae</taxon>
        <taxon>Flavobacterium</taxon>
    </lineage>
</organism>
<dbReference type="EMBL" id="SMFK01000014">
    <property type="protein sequence ID" value="TDD94734.1"/>
    <property type="molecule type" value="Genomic_DNA"/>
</dbReference>
<name>A0A4R5CC62_9FLAO</name>
<evidence type="ECO:0000313" key="2">
    <source>
        <dbReference type="Proteomes" id="UP000295479"/>
    </source>
</evidence>
<dbReference type="RefSeq" id="WP_132008421.1">
    <property type="nucleotide sequence ID" value="NZ_SMFK01000014.1"/>
</dbReference>
<proteinExistence type="predicted"/>
<evidence type="ECO:0000313" key="1">
    <source>
        <dbReference type="EMBL" id="TDD94734.1"/>
    </source>
</evidence>
<sequence>MATKIYSGKHSNYSDQIFLVDKGKIYRGKYSIASDELISIQPEGILIVKNTKIFKGNHATSSNQIITVSNKNIYKGRHVIASNQIGVIEGDRLNNDEFAKIIYLLAKKNNLL</sequence>
<keyword evidence="2" id="KW-1185">Reference proteome</keyword>
<accession>A0A4R5CC62</accession>
<protein>
    <submittedName>
        <fullName evidence="1">Uncharacterized protein</fullName>
    </submittedName>
</protein>
<dbReference type="AlphaFoldDB" id="A0A4R5CC62"/>
<dbReference type="Proteomes" id="UP000295479">
    <property type="component" value="Unassembled WGS sequence"/>
</dbReference>